<sequence length="1212" mass="136716">MTTHLIPNHIFGLNGVLKNALHFIDENTLLYPAGHNVVFFTLDQKVQKIIPGTTDTSGISAIAVSPSKRAVAIAEKISSFAGGLAGAEFRASTAGSDSRSSVFDHKGLPADARSVEGESDGKTITLDTKSGPIISLYDTSTLRKKKVLSGSESVAGAREYVSISFSSDGKNLAAQAGAPDWNLVVWNLEKSKVVASVKASHQQAEVYQVLYCPSDSSLLSVVGNGFAKSFKLSEISFRQIATDFTKHEGHRFPWHVWLSQPGDRDDKDRENRDPCIYACDNGELMYAEGGEIISSIPADHSEGFCYAEMIMLFSKGFICGEIGGKISIFEKVDEKEAKEGYKRTCSFLVDAGGATINSMAMTPNEDLLACILGSNQLVTVPFQHRDVYKPDEVPRELIVQVYHSASITGLDVCLRKPILVTCSIDRSVRVWNYVERSCDLIKFFPEEIFSISLHPSGFHVLVGFSDRLRFMNLLIDDIRACKELGIKGCQECKFSNGGQYFAAVHVNVVQIFSTYTCENIGNLRGHNGKVRCIWWSADDTVLLTAGLDGAIYEWRMKDFKRSRENVIKGCLYTSVTGVTGSNSLFAVGSDKKLKEMDENQVIKSYPSVVVIAQIVLPSMSRLLFAATELGGVRTYRYPLTGEYQEAQASGAPITRMCTSSDDSLLFCTGEDGVLSIFDIKDKEKAIASGSLRREKEALGWAEEVLMTKMDLEEMCSHSQELEEKVKELATDNEYQMRLKDLAMNERIKALNEAFQHQIEESHLKYDKMLQQKNQEILDLEEKQIKAEEKHLQQLKDLEEQWRQKMMAEVERYEGKLVQEKDIVLRLKGENGLLKKKFNEFLKDMEEQKAEIRKLFEQKKELYEMLACFERDAKAHNGNTRKELVIAEMNLKLEGSQKEVIQLCSLNYDANATIKHFQHDFYELTQLVQEPQALKEAVKTLNEKYVSNKVTMVPVDQELLKEISRQRDYLERMVEGLQRKFCKDNEANHKNHLRIMRENVVLIKELNELRRDLKVMKLNAHKGRQKKLDSLEKVAVTTRSSDIAATSEFKNMRAQLQELEIKLKTQQEKITLLESLLTENQNAELYSKLAGELPCMDNSLSTEDVVGSNANVLNLQMLIKQPLNSEIKQEHDLLERLAHSDEKDKPERIQLNITVVDAFKNVVTEDLQFRITQLEGALADNLKQIEYLEKALQEQELDIKSKVEADASDEVPS</sequence>
<protein>
    <submittedName>
        <fullName evidence="1">Uncharacterized protein</fullName>
    </submittedName>
</protein>
<proteinExistence type="predicted"/>
<evidence type="ECO:0000313" key="2">
    <source>
        <dbReference type="Proteomes" id="UP001162992"/>
    </source>
</evidence>
<accession>A0ACC2DXG8</accession>
<gene>
    <name evidence="1" type="ORF">O6H91_04G062500</name>
</gene>
<reference evidence="2" key="1">
    <citation type="journal article" date="2024" name="Proc. Natl. Acad. Sci. U.S.A.">
        <title>Extraordinary preservation of gene collinearity over three hundred million years revealed in homosporous lycophytes.</title>
        <authorList>
            <person name="Li C."/>
            <person name="Wickell D."/>
            <person name="Kuo L.Y."/>
            <person name="Chen X."/>
            <person name="Nie B."/>
            <person name="Liao X."/>
            <person name="Peng D."/>
            <person name="Ji J."/>
            <person name="Jenkins J."/>
            <person name="Williams M."/>
            <person name="Shu S."/>
            <person name="Plott C."/>
            <person name="Barry K."/>
            <person name="Rajasekar S."/>
            <person name="Grimwood J."/>
            <person name="Han X."/>
            <person name="Sun S."/>
            <person name="Hou Z."/>
            <person name="He W."/>
            <person name="Dai G."/>
            <person name="Sun C."/>
            <person name="Schmutz J."/>
            <person name="Leebens-Mack J.H."/>
            <person name="Li F.W."/>
            <person name="Wang L."/>
        </authorList>
    </citation>
    <scope>NUCLEOTIDE SEQUENCE [LARGE SCALE GENOMIC DNA]</scope>
    <source>
        <strain evidence="2">cv. PW_Plant_1</strain>
    </source>
</reference>
<dbReference type="EMBL" id="CM055095">
    <property type="protein sequence ID" value="KAJ7558948.1"/>
    <property type="molecule type" value="Genomic_DNA"/>
</dbReference>
<organism evidence="1 2">
    <name type="scientific">Diphasiastrum complanatum</name>
    <name type="common">Issler's clubmoss</name>
    <name type="synonym">Lycopodium complanatum</name>
    <dbReference type="NCBI Taxonomy" id="34168"/>
    <lineage>
        <taxon>Eukaryota</taxon>
        <taxon>Viridiplantae</taxon>
        <taxon>Streptophyta</taxon>
        <taxon>Embryophyta</taxon>
        <taxon>Tracheophyta</taxon>
        <taxon>Lycopodiopsida</taxon>
        <taxon>Lycopodiales</taxon>
        <taxon>Lycopodiaceae</taxon>
        <taxon>Lycopodioideae</taxon>
        <taxon>Diphasiastrum</taxon>
    </lineage>
</organism>
<comment type="caution">
    <text evidence="1">The sequence shown here is derived from an EMBL/GenBank/DDBJ whole genome shotgun (WGS) entry which is preliminary data.</text>
</comment>
<dbReference type="Proteomes" id="UP001162992">
    <property type="component" value="Chromosome 4"/>
</dbReference>
<keyword evidence="2" id="KW-1185">Reference proteome</keyword>
<evidence type="ECO:0000313" key="1">
    <source>
        <dbReference type="EMBL" id="KAJ7558948.1"/>
    </source>
</evidence>
<name>A0ACC2DXG8_DIPCM</name>